<organism evidence="4 5">
    <name type="scientific">Nocardia arthritidis</name>
    <dbReference type="NCBI Taxonomy" id="228602"/>
    <lineage>
        <taxon>Bacteria</taxon>
        <taxon>Bacillati</taxon>
        <taxon>Actinomycetota</taxon>
        <taxon>Actinomycetes</taxon>
        <taxon>Mycobacteriales</taxon>
        <taxon>Nocardiaceae</taxon>
        <taxon>Nocardia</taxon>
    </lineage>
</organism>
<dbReference type="Gene3D" id="1.10.357.10">
    <property type="entry name" value="Tetracycline Repressor, domain 2"/>
    <property type="match status" value="1"/>
</dbReference>
<feature type="domain" description="HTH tetR-type" evidence="3">
    <location>
        <begin position="76"/>
        <end position="136"/>
    </location>
</feature>
<name>A0A6G9YJ81_9NOCA</name>
<accession>A0A6G9YJ81</accession>
<dbReference type="InterPro" id="IPR009057">
    <property type="entry name" value="Homeodomain-like_sf"/>
</dbReference>
<dbReference type="PRINTS" id="PR00455">
    <property type="entry name" value="HTHTETR"/>
</dbReference>
<dbReference type="InterPro" id="IPR036271">
    <property type="entry name" value="Tet_transcr_reg_TetR-rel_C_sf"/>
</dbReference>
<evidence type="ECO:0000256" key="2">
    <source>
        <dbReference type="PROSITE-ProRule" id="PRU00335"/>
    </source>
</evidence>
<dbReference type="Pfam" id="PF00440">
    <property type="entry name" value="TetR_N"/>
    <property type="match status" value="1"/>
</dbReference>
<dbReference type="SUPFAM" id="SSF46689">
    <property type="entry name" value="Homeodomain-like"/>
    <property type="match status" value="1"/>
</dbReference>
<dbReference type="InterPro" id="IPR050624">
    <property type="entry name" value="HTH-type_Tx_Regulator"/>
</dbReference>
<evidence type="ECO:0000259" key="3">
    <source>
        <dbReference type="PROSITE" id="PS50977"/>
    </source>
</evidence>
<dbReference type="PANTHER" id="PTHR43479">
    <property type="entry name" value="ACREF/ENVCD OPERON REPRESSOR-RELATED"/>
    <property type="match status" value="1"/>
</dbReference>
<dbReference type="Proteomes" id="UP000503540">
    <property type="component" value="Chromosome"/>
</dbReference>
<evidence type="ECO:0000313" key="4">
    <source>
        <dbReference type="EMBL" id="QIS13365.1"/>
    </source>
</evidence>
<keyword evidence="5" id="KW-1185">Reference proteome</keyword>
<protein>
    <submittedName>
        <fullName evidence="4">TetR family transcriptional regulator</fullName>
    </submittedName>
</protein>
<evidence type="ECO:0000256" key="1">
    <source>
        <dbReference type="ARBA" id="ARBA00023125"/>
    </source>
</evidence>
<feature type="DNA-binding region" description="H-T-H motif" evidence="2">
    <location>
        <begin position="99"/>
        <end position="118"/>
    </location>
</feature>
<sequence>MRSGLFDDAYRHAAAGQVDGQAEPGGSGARDEYLLWHDNSLLLKLHSVNVSSVLELIPFVVKEVMRVSMSRKERSAETEQALKAAARRLFAERGYLNTKITDITAAAGRAAGSFYNHFASKEQLLRELLNDVAADEDRHVETGEHNPDFTDPAAVRFHVEVFWRSSRKHWPVYRSVQQAALVDDEFARQAWQFGKQQRDDIIDHLDAFDERGLKLPARPDASLAMMFLLVTGLLQAVEDGAVEMSDEQAIDALTRFVYRGLTGRDC</sequence>
<dbReference type="Gene3D" id="1.10.10.60">
    <property type="entry name" value="Homeodomain-like"/>
    <property type="match status" value="1"/>
</dbReference>
<dbReference type="PANTHER" id="PTHR43479:SF11">
    <property type="entry name" value="ACREF_ENVCD OPERON REPRESSOR-RELATED"/>
    <property type="match status" value="1"/>
</dbReference>
<dbReference type="KEGG" id="nah:F5544_27560"/>
<dbReference type="GO" id="GO:0003677">
    <property type="term" value="F:DNA binding"/>
    <property type="evidence" value="ECO:0007669"/>
    <property type="project" value="UniProtKB-UniRule"/>
</dbReference>
<dbReference type="AlphaFoldDB" id="A0A6G9YJ81"/>
<dbReference type="SUPFAM" id="SSF48498">
    <property type="entry name" value="Tetracyclin repressor-like, C-terminal domain"/>
    <property type="match status" value="1"/>
</dbReference>
<gene>
    <name evidence="4" type="ORF">F5544_27560</name>
</gene>
<dbReference type="InterPro" id="IPR001647">
    <property type="entry name" value="HTH_TetR"/>
</dbReference>
<dbReference type="PROSITE" id="PS50977">
    <property type="entry name" value="HTH_TETR_2"/>
    <property type="match status" value="1"/>
</dbReference>
<keyword evidence="1 2" id="KW-0238">DNA-binding</keyword>
<proteinExistence type="predicted"/>
<evidence type="ECO:0000313" key="5">
    <source>
        <dbReference type="Proteomes" id="UP000503540"/>
    </source>
</evidence>
<reference evidence="4 5" key="1">
    <citation type="journal article" date="2019" name="ACS Chem. Biol.">
        <title>Identification and Mobilization of a Cryptic Antibiotic Biosynthesis Gene Locus from a Human-Pathogenic Nocardia Isolate.</title>
        <authorList>
            <person name="Herisse M."/>
            <person name="Ishida K."/>
            <person name="Porter J.L."/>
            <person name="Howden B."/>
            <person name="Hertweck C."/>
            <person name="Stinear T.P."/>
            <person name="Pidot S.J."/>
        </authorList>
    </citation>
    <scope>NUCLEOTIDE SEQUENCE [LARGE SCALE GENOMIC DNA]</scope>
    <source>
        <strain evidence="4 5">AUSMDU00012717</strain>
    </source>
</reference>
<dbReference type="EMBL" id="CP046172">
    <property type="protein sequence ID" value="QIS13365.1"/>
    <property type="molecule type" value="Genomic_DNA"/>
</dbReference>